<feature type="compositionally biased region" description="Basic and acidic residues" evidence="2">
    <location>
        <begin position="258"/>
        <end position="277"/>
    </location>
</feature>
<dbReference type="AlphaFoldDB" id="A0A833W807"/>
<dbReference type="Pfam" id="PF00498">
    <property type="entry name" value="FHA"/>
    <property type="match status" value="1"/>
</dbReference>
<evidence type="ECO:0000259" key="3">
    <source>
        <dbReference type="PROSITE" id="PS50006"/>
    </source>
</evidence>
<evidence type="ECO:0000256" key="2">
    <source>
        <dbReference type="SAM" id="MobiDB-lite"/>
    </source>
</evidence>
<dbReference type="Gene3D" id="2.60.200.20">
    <property type="match status" value="1"/>
</dbReference>
<feature type="region of interest" description="Disordered" evidence="2">
    <location>
        <begin position="589"/>
        <end position="741"/>
    </location>
</feature>
<feature type="coiled-coil region" evidence="1">
    <location>
        <begin position="537"/>
        <end position="564"/>
    </location>
</feature>
<dbReference type="PROSITE" id="PS50006">
    <property type="entry name" value="FHA_DOMAIN"/>
    <property type="match status" value="1"/>
</dbReference>
<feature type="region of interest" description="Disordered" evidence="2">
    <location>
        <begin position="15"/>
        <end position="64"/>
    </location>
</feature>
<feature type="compositionally biased region" description="Basic and acidic residues" evidence="2">
    <location>
        <begin position="703"/>
        <end position="715"/>
    </location>
</feature>
<protein>
    <recommendedName>
        <fullName evidence="3">FHA domain-containing protein</fullName>
    </recommendedName>
</protein>
<feature type="domain" description="FHA" evidence="3">
    <location>
        <begin position="155"/>
        <end position="211"/>
    </location>
</feature>
<dbReference type="PANTHER" id="PTHR23308">
    <property type="entry name" value="NUCLEAR INHIBITOR OF PROTEIN PHOSPHATASE-1"/>
    <property type="match status" value="1"/>
</dbReference>
<keyword evidence="1" id="KW-0175">Coiled coil</keyword>
<proteinExistence type="predicted"/>
<feature type="compositionally biased region" description="Polar residues" evidence="2">
    <location>
        <begin position="15"/>
        <end position="61"/>
    </location>
</feature>
<keyword evidence="5" id="KW-1185">Reference proteome</keyword>
<evidence type="ECO:0000313" key="4">
    <source>
        <dbReference type="EMBL" id="KAF3423778.1"/>
    </source>
</evidence>
<dbReference type="CDD" id="cd22677">
    <property type="entry name" value="FHA_Kanadaptin"/>
    <property type="match status" value="1"/>
</dbReference>
<dbReference type="SMART" id="SM00240">
    <property type="entry name" value="FHA"/>
    <property type="match status" value="1"/>
</dbReference>
<dbReference type="SUPFAM" id="SSF49879">
    <property type="entry name" value="SMAD/FHA domain"/>
    <property type="match status" value="1"/>
</dbReference>
<feature type="region of interest" description="Disordered" evidence="2">
    <location>
        <begin position="79"/>
        <end position="113"/>
    </location>
</feature>
<gene>
    <name evidence="4" type="ORF">E2986_04726</name>
</gene>
<accession>A0A833W807</accession>
<feature type="compositionally biased region" description="Polar residues" evidence="2">
    <location>
        <begin position="82"/>
        <end position="95"/>
    </location>
</feature>
<organism evidence="4 5">
    <name type="scientific">Frieseomelitta varia</name>
    <dbReference type="NCBI Taxonomy" id="561572"/>
    <lineage>
        <taxon>Eukaryota</taxon>
        <taxon>Metazoa</taxon>
        <taxon>Ecdysozoa</taxon>
        <taxon>Arthropoda</taxon>
        <taxon>Hexapoda</taxon>
        <taxon>Insecta</taxon>
        <taxon>Pterygota</taxon>
        <taxon>Neoptera</taxon>
        <taxon>Endopterygota</taxon>
        <taxon>Hymenoptera</taxon>
        <taxon>Apocrita</taxon>
        <taxon>Aculeata</taxon>
        <taxon>Apoidea</taxon>
        <taxon>Anthophila</taxon>
        <taxon>Apidae</taxon>
        <taxon>Frieseomelitta</taxon>
    </lineage>
</organism>
<evidence type="ECO:0000313" key="5">
    <source>
        <dbReference type="Proteomes" id="UP000655588"/>
    </source>
</evidence>
<evidence type="ECO:0000256" key="1">
    <source>
        <dbReference type="SAM" id="Coils"/>
    </source>
</evidence>
<dbReference type="Proteomes" id="UP000655588">
    <property type="component" value="Unassembled WGS sequence"/>
</dbReference>
<sequence length="741" mass="84716">METESKELVLENHLSNETNIQNEVNNEETSSVTNISNSSDTSENVTQLTDSTSDLSKNPNDIDNVATFKKPTVKLIGPKRTLSLQKNSKISPLTDTRSRNHAHHSDRDIKSQHSRELKLYVEPSWGGKPEENYKIEILKSGMIIDTISLEEHSYYSIGRLPTCHLTLVHPTISRYHAILQYRCQPDNENDKGFYVYDLGSTHGTFWNGNRIKPNVYVRIQGGHILRFGCSQRRYILQAPPGDEEEESPYSLTELKEMRASQLEKEHSEDKPVEKPIEEPIEEPVEEPIEEPVEKPIEENESEGIDWGMGEDADEETDLQENPYASITDDDLVLDDPKKTLRGWFEREGYDLHYQAEEKGFGQFLCWVDLPTEDVVGHSIRAEALVRGKKKEAVVQCALEACKILDKYGLLRQANHEARKRKTRNWEAEDYYDSDEDNFLDRTGSVERKREQRMRLAGKLEEKTETYDSLVSLQNNCFMNFVTSNQHADKNLKKHKEVTERISHLSTSIQNWQNANDAKNDATEEDALDAFMSSLSSSALTKSDIAKMKLELQNLRKEEAGLVKLLNLTQPVNLPALSYSGTTDQTITQGKTAVDHTQNTSVETKKIPRPRQKKEKQINQHAVTNTELFESNAISNTTVETEAIEEMDSDDNDELISNTFNDEKNVESQRSDSATVAAENRESSEKHEEQQEPKIQMTKKRRREEKEMYCDQDIHADNYSTWVPPSDQAGDGKTSLNEKYGY</sequence>
<reference evidence="4" key="1">
    <citation type="submission" date="2019-11" db="EMBL/GenBank/DDBJ databases">
        <title>The nuclear and mitochondrial genomes of Frieseomelitta varia - a highly eusocial stingless bee (Meliponini) with a permanently sterile worker caste.</title>
        <authorList>
            <person name="Freitas F.C.P."/>
            <person name="Lourenco A.P."/>
            <person name="Nunes F.M.F."/>
            <person name="Paschoal A.R."/>
            <person name="Abreu F.C.P."/>
            <person name="Barbin F.O."/>
            <person name="Bataglia L."/>
            <person name="Cardoso-Junior C.A.M."/>
            <person name="Cervoni M.S."/>
            <person name="Silva S.R."/>
            <person name="Dalarmi F."/>
            <person name="Del Lama M.A."/>
            <person name="Depintor T.S."/>
            <person name="Ferreira K.M."/>
            <person name="Goria P.S."/>
            <person name="Jaskot M.C."/>
            <person name="Lago D.C."/>
            <person name="Luna-Lucena D."/>
            <person name="Moda L.M."/>
            <person name="Nascimento L."/>
            <person name="Pedrino M."/>
            <person name="Rabico F.O."/>
            <person name="Sanches F.C."/>
            <person name="Santos D.E."/>
            <person name="Santos C.G."/>
            <person name="Vieira J."/>
            <person name="Lopes T.F."/>
            <person name="Barchuk A.R."/>
            <person name="Hartfelder K."/>
            <person name="Simoes Z.L.P."/>
            <person name="Bitondi M.M.G."/>
            <person name="Pinheiro D.G."/>
        </authorList>
    </citation>
    <scope>NUCLEOTIDE SEQUENCE</scope>
    <source>
        <strain evidence="4">USP_RPSP 00005682</strain>
        <tissue evidence="4">Whole individual</tissue>
    </source>
</reference>
<feature type="compositionally biased region" description="Basic and acidic residues" evidence="2">
    <location>
        <begin position="103"/>
        <end position="113"/>
    </location>
</feature>
<dbReference type="InterPro" id="IPR050923">
    <property type="entry name" value="Cell_Proc_Reg/RNA_Proc"/>
</dbReference>
<feature type="compositionally biased region" description="Basic and acidic residues" evidence="2">
    <location>
        <begin position="678"/>
        <end position="691"/>
    </location>
</feature>
<dbReference type="InterPro" id="IPR000253">
    <property type="entry name" value="FHA_dom"/>
</dbReference>
<feature type="compositionally biased region" description="Polar residues" evidence="2">
    <location>
        <begin position="589"/>
        <end position="601"/>
    </location>
</feature>
<feature type="compositionally biased region" description="Polar residues" evidence="2">
    <location>
        <begin position="618"/>
        <end position="639"/>
    </location>
</feature>
<name>A0A833W807_9HYME</name>
<dbReference type="EMBL" id="WNWW01000537">
    <property type="protein sequence ID" value="KAF3423778.1"/>
    <property type="molecule type" value="Genomic_DNA"/>
</dbReference>
<feature type="compositionally biased region" description="Acidic residues" evidence="2">
    <location>
        <begin position="641"/>
        <end position="653"/>
    </location>
</feature>
<feature type="compositionally biased region" description="Acidic residues" evidence="2">
    <location>
        <begin position="278"/>
        <end position="290"/>
    </location>
</feature>
<feature type="compositionally biased region" description="Basic and acidic residues" evidence="2">
    <location>
        <begin position="660"/>
        <end position="669"/>
    </location>
</feature>
<feature type="region of interest" description="Disordered" evidence="2">
    <location>
        <begin position="258"/>
        <end position="296"/>
    </location>
</feature>
<dbReference type="CDD" id="cd19856">
    <property type="entry name" value="DSRM_Kanadaptin"/>
    <property type="match status" value="1"/>
</dbReference>
<comment type="caution">
    <text evidence="4">The sequence shown here is derived from an EMBL/GenBank/DDBJ whole genome shotgun (WGS) entry which is preliminary data.</text>
</comment>
<dbReference type="InterPro" id="IPR008984">
    <property type="entry name" value="SMAD_FHA_dom_sf"/>
</dbReference>